<name>A0A8T0VW17_PANVG</name>
<accession>A0A8T0VW17</accession>
<dbReference type="EMBL" id="CM029040">
    <property type="protein sequence ID" value="KAG2635639.1"/>
    <property type="molecule type" value="Genomic_DNA"/>
</dbReference>
<feature type="region of interest" description="Disordered" evidence="1">
    <location>
        <begin position="1"/>
        <end position="55"/>
    </location>
</feature>
<evidence type="ECO:0000313" key="2">
    <source>
        <dbReference type="EMBL" id="KAG2635639.1"/>
    </source>
</evidence>
<keyword evidence="3" id="KW-1185">Reference proteome</keyword>
<proteinExistence type="predicted"/>
<sequence length="154" mass="16547">MVGSIPPSLNDCTSRARPGAARMNAPRRGRPPPPCTRPCKGGAATGHDSRRASPYRAGYGGLLPGEVKKAGWLAGWLAAGRVAVARNLPRLVIHVAGLCCGPVHLLSYGEFEVSEQLSEGATNGRPQEEKKGSWEMGRRTRLLLLQLVMVLKER</sequence>
<evidence type="ECO:0000256" key="1">
    <source>
        <dbReference type="SAM" id="MobiDB-lite"/>
    </source>
</evidence>
<protein>
    <submittedName>
        <fullName evidence="2">Uncharacterized protein</fullName>
    </submittedName>
</protein>
<organism evidence="2 3">
    <name type="scientific">Panicum virgatum</name>
    <name type="common">Blackwell switchgrass</name>
    <dbReference type="NCBI Taxonomy" id="38727"/>
    <lineage>
        <taxon>Eukaryota</taxon>
        <taxon>Viridiplantae</taxon>
        <taxon>Streptophyta</taxon>
        <taxon>Embryophyta</taxon>
        <taxon>Tracheophyta</taxon>
        <taxon>Spermatophyta</taxon>
        <taxon>Magnoliopsida</taxon>
        <taxon>Liliopsida</taxon>
        <taxon>Poales</taxon>
        <taxon>Poaceae</taxon>
        <taxon>PACMAD clade</taxon>
        <taxon>Panicoideae</taxon>
        <taxon>Panicodae</taxon>
        <taxon>Paniceae</taxon>
        <taxon>Panicinae</taxon>
        <taxon>Panicum</taxon>
        <taxon>Panicum sect. Hiantes</taxon>
    </lineage>
</organism>
<dbReference type="AlphaFoldDB" id="A0A8T0VW17"/>
<comment type="caution">
    <text evidence="2">The sequence shown here is derived from an EMBL/GenBank/DDBJ whole genome shotgun (WGS) entry which is preliminary data.</text>
</comment>
<gene>
    <name evidence="2" type="ORF">PVAP13_2NG398603</name>
</gene>
<evidence type="ECO:0000313" key="3">
    <source>
        <dbReference type="Proteomes" id="UP000823388"/>
    </source>
</evidence>
<reference evidence="2" key="1">
    <citation type="submission" date="2020-05" db="EMBL/GenBank/DDBJ databases">
        <title>WGS assembly of Panicum virgatum.</title>
        <authorList>
            <person name="Lovell J.T."/>
            <person name="Jenkins J."/>
            <person name="Shu S."/>
            <person name="Juenger T.E."/>
            <person name="Schmutz J."/>
        </authorList>
    </citation>
    <scope>NUCLEOTIDE SEQUENCE</scope>
    <source>
        <strain evidence="2">AP13</strain>
    </source>
</reference>
<feature type="compositionally biased region" description="Low complexity" evidence="1">
    <location>
        <begin position="15"/>
        <end position="24"/>
    </location>
</feature>
<dbReference type="Proteomes" id="UP000823388">
    <property type="component" value="Chromosome 2N"/>
</dbReference>